<dbReference type="HOGENOM" id="CLU_2889764_0_0_1"/>
<reference evidence="2" key="2">
    <citation type="submission" date="2018-05" db="EMBL/GenBank/DDBJ databases">
        <title>OpunRS2 (Oryza punctata Reference Sequence Version 2).</title>
        <authorList>
            <person name="Zhang J."/>
            <person name="Kudrna D."/>
            <person name="Lee S."/>
            <person name="Talag J."/>
            <person name="Welchert J."/>
            <person name="Wing R.A."/>
        </authorList>
    </citation>
    <scope>NUCLEOTIDE SEQUENCE [LARGE SCALE GENOMIC DNA]</scope>
</reference>
<evidence type="ECO:0000313" key="2">
    <source>
        <dbReference type="EnsemblPlants" id="OPUNC06G03420.1"/>
    </source>
</evidence>
<dbReference type="Proteomes" id="UP000026962">
    <property type="component" value="Chromosome 6"/>
</dbReference>
<dbReference type="EnsemblPlants" id="OPUNC06G03420.1">
    <property type="protein sequence ID" value="OPUNC06G03420.1"/>
    <property type="gene ID" value="OPUNC06G03420"/>
</dbReference>
<dbReference type="AlphaFoldDB" id="A0A0E0L808"/>
<feature type="region of interest" description="Disordered" evidence="1">
    <location>
        <begin position="24"/>
        <end position="63"/>
    </location>
</feature>
<feature type="compositionally biased region" description="Polar residues" evidence="1">
    <location>
        <begin position="24"/>
        <end position="34"/>
    </location>
</feature>
<evidence type="ECO:0000256" key="1">
    <source>
        <dbReference type="SAM" id="MobiDB-lite"/>
    </source>
</evidence>
<keyword evidence="3" id="KW-1185">Reference proteome</keyword>
<evidence type="ECO:0000313" key="3">
    <source>
        <dbReference type="Proteomes" id="UP000026962"/>
    </source>
</evidence>
<sequence length="63" mass="6962">MEARDAKTDERFFLIIAHVTNSISNSDQGQTASISDDRGSTDKATSSFEDERKQSQSSNVTIH</sequence>
<accession>A0A0E0L808</accession>
<name>A0A0E0L808_ORYPU</name>
<protein>
    <submittedName>
        <fullName evidence="2">Uncharacterized protein</fullName>
    </submittedName>
</protein>
<organism evidence="2">
    <name type="scientific">Oryza punctata</name>
    <name type="common">Red rice</name>
    <dbReference type="NCBI Taxonomy" id="4537"/>
    <lineage>
        <taxon>Eukaryota</taxon>
        <taxon>Viridiplantae</taxon>
        <taxon>Streptophyta</taxon>
        <taxon>Embryophyta</taxon>
        <taxon>Tracheophyta</taxon>
        <taxon>Spermatophyta</taxon>
        <taxon>Magnoliopsida</taxon>
        <taxon>Liliopsida</taxon>
        <taxon>Poales</taxon>
        <taxon>Poaceae</taxon>
        <taxon>BOP clade</taxon>
        <taxon>Oryzoideae</taxon>
        <taxon>Oryzeae</taxon>
        <taxon>Oryzinae</taxon>
        <taxon>Oryza</taxon>
    </lineage>
</organism>
<dbReference type="Gramene" id="OPUNC06G03420.1">
    <property type="protein sequence ID" value="OPUNC06G03420.1"/>
    <property type="gene ID" value="OPUNC06G03420"/>
</dbReference>
<proteinExistence type="predicted"/>
<reference evidence="2" key="1">
    <citation type="submission" date="2015-04" db="UniProtKB">
        <authorList>
            <consortium name="EnsemblPlants"/>
        </authorList>
    </citation>
    <scope>IDENTIFICATION</scope>
</reference>